<dbReference type="GO" id="GO:0006281">
    <property type="term" value="P:DNA repair"/>
    <property type="evidence" value="ECO:0007669"/>
    <property type="project" value="UniProtKB-KW"/>
</dbReference>
<dbReference type="PIRSF" id="PIRSF003128">
    <property type="entry name" value="RecN"/>
    <property type="match status" value="1"/>
</dbReference>
<evidence type="ECO:0000256" key="6">
    <source>
        <dbReference type="ARBA" id="ARBA00022840"/>
    </source>
</evidence>
<evidence type="ECO:0000256" key="1">
    <source>
        <dbReference type="ARBA" id="ARBA00003618"/>
    </source>
</evidence>
<dbReference type="GO" id="GO:0006310">
    <property type="term" value="P:DNA recombination"/>
    <property type="evidence" value="ECO:0007669"/>
    <property type="project" value="InterPro"/>
</dbReference>
<dbReference type="PANTHER" id="PTHR11059:SF0">
    <property type="entry name" value="DNA REPAIR PROTEIN RECN"/>
    <property type="match status" value="1"/>
</dbReference>
<reference evidence="12" key="1">
    <citation type="submission" date="2020-10" db="EMBL/GenBank/DDBJ databases">
        <authorList>
            <person name="Gilroy R."/>
        </authorList>
    </citation>
    <scope>NUCLEOTIDE SEQUENCE</scope>
    <source>
        <strain evidence="12">ChiSjej1B19-7085</strain>
    </source>
</reference>
<evidence type="ECO:0000256" key="9">
    <source>
        <dbReference type="PIRNR" id="PIRNR003128"/>
    </source>
</evidence>
<evidence type="ECO:0000313" key="13">
    <source>
        <dbReference type="Proteomes" id="UP000886785"/>
    </source>
</evidence>
<keyword evidence="5 9" id="KW-0227">DNA damage</keyword>
<evidence type="ECO:0000256" key="5">
    <source>
        <dbReference type="ARBA" id="ARBA00022763"/>
    </source>
</evidence>
<keyword evidence="7 9" id="KW-0234">DNA repair</keyword>
<protein>
    <recommendedName>
        <fullName evidence="3 9">DNA repair protein RecN</fullName>
    </recommendedName>
    <alternativeName>
        <fullName evidence="8 9">Recombination protein N</fullName>
    </alternativeName>
</protein>
<keyword evidence="10" id="KW-0175">Coiled coil</keyword>
<dbReference type="PANTHER" id="PTHR11059">
    <property type="entry name" value="DNA REPAIR PROTEIN RECN"/>
    <property type="match status" value="1"/>
</dbReference>
<dbReference type="AlphaFoldDB" id="A0A9D1DPB1"/>
<proteinExistence type="inferred from homology"/>
<comment type="function">
    <text evidence="1 9">May be involved in recombinational repair of damaged DNA.</text>
</comment>
<dbReference type="GO" id="GO:0009432">
    <property type="term" value="P:SOS response"/>
    <property type="evidence" value="ECO:0007669"/>
    <property type="project" value="TreeGrafter"/>
</dbReference>
<feature type="coiled-coil region" evidence="10">
    <location>
        <begin position="339"/>
        <end position="366"/>
    </location>
</feature>
<name>A0A9D1DPB1_9FIRM</name>
<evidence type="ECO:0000256" key="2">
    <source>
        <dbReference type="ARBA" id="ARBA00009441"/>
    </source>
</evidence>
<dbReference type="Gene3D" id="3.40.50.300">
    <property type="entry name" value="P-loop containing nucleotide triphosphate hydrolases"/>
    <property type="match status" value="2"/>
</dbReference>
<dbReference type="GO" id="GO:0005524">
    <property type="term" value="F:ATP binding"/>
    <property type="evidence" value="ECO:0007669"/>
    <property type="project" value="UniProtKB-KW"/>
</dbReference>
<evidence type="ECO:0000256" key="10">
    <source>
        <dbReference type="SAM" id="Coils"/>
    </source>
</evidence>
<gene>
    <name evidence="12" type="primary">recN</name>
    <name evidence="12" type="ORF">IAA54_02235</name>
</gene>
<dbReference type="FunFam" id="3.40.50.300:FF:000319">
    <property type="entry name" value="DNA repair protein RecN"/>
    <property type="match status" value="1"/>
</dbReference>
<evidence type="ECO:0000259" key="11">
    <source>
        <dbReference type="Pfam" id="PF02463"/>
    </source>
</evidence>
<evidence type="ECO:0000256" key="4">
    <source>
        <dbReference type="ARBA" id="ARBA00022741"/>
    </source>
</evidence>
<keyword evidence="4" id="KW-0547">Nucleotide-binding</keyword>
<dbReference type="Pfam" id="PF02463">
    <property type="entry name" value="SMC_N"/>
    <property type="match status" value="1"/>
</dbReference>
<evidence type="ECO:0000256" key="8">
    <source>
        <dbReference type="ARBA" id="ARBA00033408"/>
    </source>
</evidence>
<dbReference type="InterPro" id="IPR004604">
    <property type="entry name" value="DNA_recomb/repair_RecN"/>
</dbReference>
<feature type="domain" description="RecF/RecN/SMC N-terminal" evidence="11">
    <location>
        <begin position="2"/>
        <end position="496"/>
    </location>
</feature>
<comment type="caution">
    <text evidence="12">The sequence shown here is derived from an EMBL/GenBank/DDBJ whole genome shotgun (WGS) entry which is preliminary data.</text>
</comment>
<dbReference type="InterPro" id="IPR027417">
    <property type="entry name" value="P-loop_NTPase"/>
</dbReference>
<dbReference type="InterPro" id="IPR003395">
    <property type="entry name" value="RecF/RecN/SMC_N"/>
</dbReference>
<dbReference type="Proteomes" id="UP000886785">
    <property type="component" value="Unassembled WGS sequence"/>
</dbReference>
<evidence type="ECO:0000313" key="12">
    <source>
        <dbReference type="EMBL" id="HIR56458.1"/>
    </source>
</evidence>
<sequence length="562" mass="62984">MLSQLYIENIAVIEKAEIRFQPGFNALTGETGAGKSMIIDAINAILGERMSKGLVRTGARTAFVSALFTDAGEEAARKLRELGYELQEEDNSILIQREISQEGKGSCRICGRPATVSTLKELGPFLIHIHGQHESYHLLSPELHMEYLDRMGGLEPLLSQYRRAFSEVKRIRREINHCNMDEEQKARRMDLLRYQISELEDAQIRVGEQEELFRKKAVYANSKRIAASVSEAKGILDGSEDNPGVLAALSAAADSLMDAQRYLPALRPLAERLRSAAYDLEDCSGELRSATAQLEYDPEDQERVEERLDTLYRLGLKYGESEEAMLGYLEKCRAELRGIELSDENIERLTEEFAVARDESIRLAKELSAKRAETASDFTARVKAELRFLDMPNADFQVEQERCPLNDYGCDRIQFLISANAGEPPRPIAKIASGGELSRIMLAIKTVLAGRDETDTLIFDEVDTGISGSAARKVGLKLREVSEHRQVICVTHLAQIACLAGCHFFIQKQVRDNRTFTQVTRLDFEGRKRELARIMGGAEITPLMLENAQEMLKTAGIFPETT</sequence>
<dbReference type="GO" id="GO:0043590">
    <property type="term" value="C:bacterial nucleoid"/>
    <property type="evidence" value="ECO:0007669"/>
    <property type="project" value="TreeGrafter"/>
</dbReference>
<organism evidence="12 13">
    <name type="scientific">Candidatus Gallacutalibacter pullicola</name>
    <dbReference type="NCBI Taxonomy" id="2840830"/>
    <lineage>
        <taxon>Bacteria</taxon>
        <taxon>Bacillati</taxon>
        <taxon>Bacillota</taxon>
        <taxon>Clostridia</taxon>
        <taxon>Eubacteriales</taxon>
        <taxon>Candidatus Gallacutalibacter</taxon>
    </lineage>
</organism>
<evidence type="ECO:0000256" key="7">
    <source>
        <dbReference type="ARBA" id="ARBA00023204"/>
    </source>
</evidence>
<reference evidence="12" key="2">
    <citation type="journal article" date="2021" name="PeerJ">
        <title>Extensive microbial diversity within the chicken gut microbiome revealed by metagenomics and culture.</title>
        <authorList>
            <person name="Gilroy R."/>
            <person name="Ravi A."/>
            <person name="Getino M."/>
            <person name="Pursley I."/>
            <person name="Horton D.L."/>
            <person name="Alikhan N.F."/>
            <person name="Baker D."/>
            <person name="Gharbi K."/>
            <person name="Hall N."/>
            <person name="Watson M."/>
            <person name="Adriaenssens E.M."/>
            <person name="Foster-Nyarko E."/>
            <person name="Jarju S."/>
            <person name="Secka A."/>
            <person name="Antonio M."/>
            <person name="Oren A."/>
            <person name="Chaudhuri R.R."/>
            <person name="La Ragione R."/>
            <person name="Hildebrand F."/>
            <person name="Pallen M.J."/>
        </authorList>
    </citation>
    <scope>NUCLEOTIDE SEQUENCE</scope>
    <source>
        <strain evidence="12">ChiSjej1B19-7085</strain>
    </source>
</reference>
<dbReference type="NCBIfam" id="TIGR00634">
    <property type="entry name" value="recN"/>
    <property type="match status" value="1"/>
</dbReference>
<dbReference type="FunFam" id="3.40.50.300:FF:000356">
    <property type="entry name" value="DNA repair protein RecN"/>
    <property type="match status" value="1"/>
</dbReference>
<keyword evidence="6" id="KW-0067">ATP-binding</keyword>
<dbReference type="SUPFAM" id="SSF52540">
    <property type="entry name" value="P-loop containing nucleoside triphosphate hydrolases"/>
    <property type="match status" value="1"/>
</dbReference>
<accession>A0A9D1DPB1</accession>
<evidence type="ECO:0000256" key="3">
    <source>
        <dbReference type="ARBA" id="ARBA00021315"/>
    </source>
</evidence>
<dbReference type="CDD" id="cd03241">
    <property type="entry name" value="ABC_RecN"/>
    <property type="match status" value="2"/>
</dbReference>
<comment type="similarity">
    <text evidence="2 9">Belongs to the RecN family.</text>
</comment>
<dbReference type="EMBL" id="DVHF01000030">
    <property type="protein sequence ID" value="HIR56458.1"/>
    <property type="molecule type" value="Genomic_DNA"/>
</dbReference>